<reference evidence="3" key="1">
    <citation type="submission" date="2022-12" db="EMBL/GenBank/DDBJ databases">
        <title>Draft genome assemblies for two species of Escallonia (Escalloniales).</title>
        <authorList>
            <person name="Chanderbali A."/>
            <person name="Dervinis C."/>
            <person name="Anghel I."/>
            <person name="Soltis D."/>
            <person name="Soltis P."/>
            <person name="Zapata F."/>
        </authorList>
    </citation>
    <scope>NUCLEOTIDE SEQUENCE</scope>
    <source>
        <strain evidence="3">UCBG64.0493</strain>
        <tissue evidence="3">Leaf</tissue>
    </source>
</reference>
<dbReference type="InterPro" id="IPR025724">
    <property type="entry name" value="GAG-pre-integrase_dom"/>
</dbReference>
<comment type="caution">
    <text evidence="3">The sequence shown here is derived from an EMBL/GenBank/DDBJ whole genome shotgun (WGS) entry which is preliminary data.</text>
</comment>
<evidence type="ECO:0000313" key="3">
    <source>
        <dbReference type="EMBL" id="KAK3042130.1"/>
    </source>
</evidence>
<name>A0AA88XGS5_9ASTE</name>
<feature type="region of interest" description="Disordered" evidence="1">
    <location>
        <begin position="152"/>
        <end position="177"/>
    </location>
</feature>
<feature type="region of interest" description="Disordered" evidence="1">
    <location>
        <begin position="24"/>
        <end position="48"/>
    </location>
</feature>
<accession>A0AA88XGS5</accession>
<protein>
    <recommendedName>
        <fullName evidence="2">GAG-pre-integrase domain-containing protein</fullName>
    </recommendedName>
</protein>
<gene>
    <name evidence="3" type="ORF">RJ639_001832</name>
</gene>
<dbReference type="EMBL" id="JAVXUP010000024">
    <property type="protein sequence ID" value="KAK3042130.1"/>
    <property type="molecule type" value="Genomic_DNA"/>
</dbReference>
<sequence>MKMRVVLIQQGLLKALKGKQGLPDTMFDDEKEDMEEKDNSKTADAGVVKDNSDGADILSVTISSSDGGWILDTGCSYHGSTVTGAAAAVAASSSDIDSDTTKLWHMRLGHMSERGMDVLSKHGLLGSNKIGKLNFCEHCAFGKQCRVKSSRVVHTTKDDDDDGSHSTEENEESQEQQYNIARNRLRREIRPPQKYGYADMVAYALSVAESIEIEKPVTYKEAVKSTKSADMMTKHIPEIKFKHCLDLISISSI</sequence>
<keyword evidence="4" id="KW-1185">Reference proteome</keyword>
<evidence type="ECO:0000259" key="2">
    <source>
        <dbReference type="Pfam" id="PF13976"/>
    </source>
</evidence>
<evidence type="ECO:0000256" key="1">
    <source>
        <dbReference type="SAM" id="MobiDB-lite"/>
    </source>
</evidence>
<feature type="compositionally biased region" description="Acidic residues" evidence="1">
    <location>
        <begin position="26"/>
        <end position="36"/>
    </location>
</feature>
<dbReference type="Proteomes" id="UP001188597">
    <property type="component" value="Unassembled WGS sequence"/>
</dbReference>
<evidence type="ECO:0000313" key="4">
    <source>
        <dbReference type="Proteomes" id="UP001188597"/>
    </source>
</evidence>
<dbReference type="Pfam" id="PF13976">
    <property type="entry name" value="gag_pre-integrs"/>
    <property type="match status" value="1"/>
</dbReference>
<organism evidence="3 4">
    <name type="scientific">Escallonia herrerae</name>
    <dbReference type="NCBI Taxonomy" id="1293975"/>
    <lineage>
        <taxon>Eukaryota</taxon>
        <taxon>Viridiplantae</taxon>
        <taxon>Streptophyta</taxon>
        <taxon>Embryophyta</taxon>
        <taxon>Tracheophyta</taxon>
        <taxon>Spermatophyta</taxon>
        <taxon>Magnoliopsida</taxon>
        <taxon>eudicotyledons</taxon>
        <taxon>Gunneridae</taxon>
        <taxon>Pentapetalae</taxon>
        <taxon>asterids</taxon>
        <taxon>campanulids</taxon>
        <taxon>Escalloniales</taxon>
        <taxon>Escalloniaceae</taxon>
        <taxon>Escallonia</taxon>
    </lineage>
</organism>
<feature type="domain" description="GAG-pre-integrase" evidence="2">
    <location>
        <begin position="82"/>
        <end position="144"/>
    </location>
</feature>
<dbReference type="AlphaFoldDB" id="A0AA88XGS5"/>
<proteinExistence type="predicted"/>